<dbReference type="InterPro" id="IPR036291">
    <property type="entry name" value="NAD(P)-bd_dom_sf"/>
</dbReference>
<dbReference type="EMBL" id="JAAKYA010000085">
    <property type="protein sequence ID" value="NGO40314.1"/>
    <property type="molecule type" value="Genomic_DNA"/>
</dbReference>
<dbReference type="GO" id="GO:0005737">
    <property type="term" value="C:cytoplasm"/>
    <property type="evidence" value="ECO:0007669"/>
    <property type="project" value="TreeGrafter"/>
</dbReference>
<dbReference type="PANTHER" id="PTHR48079">
    <property type="entry name" value="PROTEIN YEEZ"/>
    <property type="match status" value="1"/>
</dbReference>
<dbReference type="SUPFAM" id="SSF51735">
    <property type="entry name" value="NAD(P)-binding Rossmann-fold domains"/>
    <property type="match status" value="1"/>
</dbReference>
<feature type="domain" description="NAD-dependent epimerase/dehydratase" evidence="1">
    <location>
        <begin position="4"/>
        <end position="218"/>
    </location>
</feature>
<name>A0A6M1RY87_9BACT</name>
<dbReference type="Pfam" id="PF01370">
    <property type="entry name" value="Epimerase"/>
    <property type="match status" value="1"/>
</dbReference>
<dbReference type="Proteomes" id="UP000477311">
    <property type="component" value="Unassembled WGS sequence"/>
</dbReference>
<evidence type="ECO:0000259" key="1">
    <source>
        <dbReference type="Pfam" id="PF01370"/>
    </source>
</evidence>
<dbReference type="InterPro" id="IPR001509">
    <property type="entry name" value="Epimerase_deHydtase"/>
</dbReference>
<keyword evidence="3" id="KW-1185">Reference proteome</keyword>
<sequence length="305" mass="33147">MRTLILGCGYLGAALGGELVRRGAEVWGVRRSIAGDAALLQAGIRPVHADVTQPGWCAGLPTDWDAVVYCAAPGAGTPGDYRAVYEAGVRGAIADLGRLRVRRVLYTSSTGVYTAADGEWVTEESPAEPRDEKGRLLRAAELMWIAAAGTVCETVLVLRISGMYGWGRGYYLRRFLEGPELDAGEAQRWVNQVHRDDVVSAAVLALERAPSTRTYNVADDEPARLGEIFAWLTERLGRCAGSGHPAGTLPRRRRGAGDKRVSNARLKAELGWQPRYPTYREGYEAELRRMGLWPGGPAGEAPERV</sequence>
<dbReference type="PANTHER" id="PTHR48079:SF6">
    <property type="entry name" value="NAD(P)-BINDING DOMAIN-CONTAINING PROTEIN-RELATED"/>
    <property type="match status" value="1"/>
</dbReference>
<accession>A0A6M1RY87</accession>
<proteinExistence type="predicted"/>
<gene>
    <name evidence="2" type="ORF">G4L39_13040</name>
</gene>
<dbReference type="RefSeq" id="WP_165108790.1">
    <property type="nucleotide sequence ID" value="NZ_JAAKYA010000085.1"/>
</dbReference>
<reference evidence="2 3" key="1">
    <citation type="submission" date="2020-02" db="EMBL/GenBank/DDBJ databases">
        <title>Draft genome sequence of Limisphaera ngatamarikiensis NGM72.4T, a thermophilic Verrucomicrobia grouped in subdivision 3.</title>
        <authorList>
            <person name="Carere C.R."/>
            <person name="Steen J."/>
            <person name="Hugenholtz P."/>
            <person name="Stott M.B."/>
        </authorList>
    </citation>
    <scope>NUCLEOTIDE SEQUENCE [LARGE SCALE GENOMIC DNA]</scope>
    <source>
        <strain evidence="2 3">NGM72.4</strain>
    </source>
</reference>
<evidence type="ECO:0000313" key="3">
    <source>
        <dbReference type="Proteomes" id="UP000477311"/>
    </source>
</evidence>
<protein>
    <submittedName>
        <fullName evidence="2">SDR family oxidoreductase</fullName>
    </submittedName>
</protein>
<comment type="caution">
    <text evidence="2">The sequence shown here is derived from an EMBL/GenBank/DDBJ whole genome shotgun (WGS) entry which is preliminary data.</text>
</comment>
<organism evidence="2 3">
    <name type="scientific">Limisphaera ngatamarikiensis</name>
    <dbReference type="NCBI Taxonomy" id="1324935"/>
    <lineage>
        <taxon>Bacteria</taxon>
        <taxon>Pseudomonadati</taxon>
        <taxon>Verrucomicrobiota</taxon>
        <taxon>Verrucomicrobiia</taxon>
        <taxon>Limisphaerales</taxon>
        <taxon>Limisphaeraceae</taxon>
        <taxon>Limisphaera</taxon>
    </lineage>
</organism>
<dbReference type="GO" id="GO:0004029">
    <property type="term" value="F:aldehyde dehydrogenase (NAD+) activity"/>
    <property type="evidence" value="ECO:0007669"/>
    <property type="project" value="TreeGrafter"/>
</dbReference>
<dbReference type="CDD" id="cd05266">
    <property type="entry name" value="SDR_a4"/>
    <property type="match status" value="1"/>
</dbReference>
<dbReference type="InterPro" id="IPR051783">
    <property type="entry name" value="NAD(P)-dependent_oxidoreduct"/>
</dbReference>
<dbReference type="Gene3D" id="3.40.50.720">
    <property type="entry name" value="NAD(P)-binding Rossmann-like Domain"/>
    <property type="match status" value="1"/>
</dbReference>
<evidence type="ECO:0000313" key="2">
    <source>
        <dbReference type="EMBL" id="NGO40314.1"/>
    </source>
</evidence>
<dbReference type="AlphaFoldDB" id="A0A6M1RY87"/>